<organism evidence="1 2">
    <name type="scientific">Dreissena polymorpha</name>
    <name type="common">Zebra mussel</name>
    <name type="synonym">Mytilus polymorpha</name>
    <dbReference type="NCBI Taxonomy" id="45954"/>
    <lineage>
        <taxon>Eukaryota</taxon>
        <taxon>Metazoa</taxon>
        <taxon>Spiralia</taxon>
        <taxon>Lophotrochozoa</taxon>
        <taxon>Mollusca</taxon>
        <taxon>Bivalvia</taxon>
        <taxon>Autobranchia</taxon>
        <taxon>Heteroconchia</taxon>
        <taxon>Euheterodonta</taxon>
        <taxon>Imparidentia</taxon>
        <taxon>Neoheterodontei</taxon>
        <taxon>Myida</taxon>
        <taxon>Dreissenoidea</taxon>
        <taxon>Dreissenidae</taxon>
        <taxon>Dreissena</taxon>
    </lineage>
</organism>
<dbReference type="Proteomes" id="UP000828390">
    <property type="component" value="Unassembled WGS sequence"/>
</dbReference>
<protein>
    <submittedName>
        <fullName evidence="1">Uncharacterized protein</fullName>
    </submittedName>
</protein>
<comment type="caution">
    <text evidence="1">The sequence shown here is derived from an EMBL/GenBank/DDBJ whole genome shotgun (WGS) entry which is preliminary data.</text>
</comment>
<proteinExistence type="predicted"/>
<evidence type="ECO:0000313" key="2">
    <source>
        <dbReference type="Proteomes" id="UP000828390"/>
    </source>
</evidence>
<sequence>MVEVSAYSIGVTYVLKFDQTCNTMTSRLFGVSYSLSKRNQYYAVLCIDHQNSQTSIPFLNLFVPAQLIEHLWKHLFWVI</sequence>
<accession>A0A9D4IT77</accession>
<reference evidence="1" key="1">
    <citation type="journal article" date="2019" name="bioRxiv">
        <title>The Genome of the Zebra Mussel, Dreissena polymorpha: A Resource for Invasive Species Research.</title>
        <authorList>
            <person name="McCartney M.A."/>
            <person name="Auch B."/>
            <person name="Kono T."/>
            <person name="Mallez S."/>
            <person name="Zhang Y."/>
            <person name="Obille A."/>
            <person name="Becker A."/>
            <person name="Abrahante J.E."/>
            <person name="Garbe J."/>
            <person name="Badalamenti J.P."/>
            <person name="Herman A."/>
            <person name="Mangelson H."/>
            <person name="Liachko I."/>
            <person name="Sullivan S."/>
            <person name="Sone E.D."/>
            <person name="Koren S."/>
            <person name="Silverstein K.A.T."/>
            <person name="Beckman K.B."/>
            <person name="Gohl D.M."/>
        </authorList>
    </citation>
    <scope>NUCLEOTIDE SEQUENCE</scope>
    <source>
        <strain evidence="1">Duluth1</strain>
        <tissue evidence="1">Whole animal</tissue>
    </source>
</reference>
<dbReference type="AlphaFoldDB" id="A0A9D4IT77"/>
<dbReference type="EMBL" id="JAIWYP010000008">
    <property type="protein sequence ID" value="KAH3785780.1"/>
    <property type="molecule type" value="Genomic_DNA"/>
</dbReference>
<gene>
    <name evidence="1" type="ORF">DPMN_163874</name>
</gene>
<keyword evidence="2" id="KW-1185">Reference proteome</keyword>
<evidence type="ECO:0000313" key="1">
    <source>
        <dbReference type="EMBL" id="KAH3785780.1"/>
    </source>
</evidence>
<name>A0A9D4IT77_DREPO</name>
<reference evidence="1" key="2">
    <citation type="submission" date="2020-11" db="EMBL/GenBank/DDBJ databases">
        <authorList>
            <person name="McCartney M.A."/>
            <person name="Auch B."/>
            <person name="Kono T."/>
            <person name="Mallez S."/>
            <person name="Becker A."/>
            <person name="Gohl D.M."/>
            <person name="Silverstein K.A.T."/>
            <person name="Koren S."/>
            <person name="Bechman K.B."/>
            <person name="Herman A."/>
            <person name="Abrahante J.E."/>
            <person name="Garbe J."/>
        </authorList>
    </citation>
    <scope>NUCLEOTIDE SEQUENCE</scope>
    <source>
        <strain evidence="1">Duluth1</strain>
        <tissue evidence="1">Whole animal</tissue>
    </source>
</reference>